<dbReference type="AlphaFoldDB" id="A0A933I738"/>
<gene>
    <name evidence="5" type="primary">vapC</name>
    <name evidence="7" type="ORF">HY768_01160</name>
</gene>
<dbReference type="Pfam" id="PF01850">
    <property type="entry name" value="PIN"/>
    <property type="match status" value="1"/>
</dbReference>
<reference evidence="7" key="1">
    <citation type="submission" date="2020-07" db="EMBL/GenBank/DDBJ databases">
        <title>Huge and variable diversity of episymbiotic CPR bacteria and DPANN archaea in groundwater ecosystems.</title>
        <authorList>
            <person name="He C.Y."/>
            <person name="Keren R."/>
            <person name="Whittaker M."/>
            <person name="Farag I.F."/>
            <person name="Doudna J."/>
            <person name="Cate J.H.D."/>
            <person name="Banfield J.F."/>
        </authorList>
    </citation>
    <scope>NUCLEOTIDE SEQUENCE</scope>
    <source>
        <strain evidence="7">NC_groundwater_1520_Pr4_B-0.1um_53_5</strain>
    </source>
</reference>
<comment type="similarity">
    <text evidence="5">Belongs to the PINc/VapC protein family.</text>
</comment>
<dbReference type="GO" id="GO:0090729">
    <property type="term" value="F:toxin activity"/>
    <property type="evidence" value="ECO:0007669"/>
    <property type="project" value="UniProtKB-KW"/>
</dbReference>
<keyword evidence="2 5" id="KW-0540">Nuclease</keyword>
<sequence length="134" mass="14801">MVLDACALIAFLKEEDGAETVEHLLRQAEAGKIDILMHSINLLEIYYGVYRADGPVRAETLMEAISRLPVTVIDALAGRLLKEAGRIKASHVVSLADSVAVALAIARNAELVTSDRHEFGIVEKKEAVRFYWIR</sequence>
<evidence type="ECO:0000313" key="7">
    <source>
        <dbReference type="EMBL" id="MBI4725830.1"/>
    </source>
</evidence>
<dbReference type="Gene3D" id="3.40.50.1010">
    <property type="entry name" value="5'-nuclease"/>
    <property type="match status" value="1"/>
</dbReference>
<dbReference type="InterPro" id="IPR022907">
    <property type="entry name" value="VapC_family"/>
</dbReference>
<dbReference type="InterPro" id="IPR002716">
    <property type="entry name" value="PIN_dom"/>
</dbReference>
<comment type="function">
    <text evidence="5">Toxic component of a toxin-antitoxin (TA) system. An RNase.</text>
</comment>
<accession>A0A933I738</accession>
<evidence type="ECO:0000256" key="3">
    <source>
        <dbReference type="ARBA" id="ARBA00022723"/>
    </source>
</evidence>
<evidence type="ECO:0000256" key="2">
    <source>
        <dbReference type="ARBA" id="ARBA00022722"/>
    </source>
</evidence>
<comment type="cofactor">
    <cofactor evidence="5">
        <name>Mg(2+)</name>
        <dbReference type="ChEBI" id="CHEBI:18420"/>
    </cofactor>
</comment>
<keyword evidence="1 5" id="KW-1277">Toxin-antitoxin system</keyword>
<keyword evidence="4 5" id="KW-0378">Hydrolase</keyword>
<feature type="domain" description="PIN" evidence="6">
    <location>
        <begin position="1"/>
        <end position="117"/>
    </location>
</feature>
<dbReference type="GO" id="GO:0000287">
    <property type="term" value="F:magnesium ion binding"/>
    <property type="evidence" value="ECO:0007669"/>
    <property type="project" value="UniProtKB-UniRule"/>
</dbReference>
<dbReference type="EMBL" id="JACQXR010000011">
    <property type="protein sequence ID" value="MBI4725830.1"/>
    <property type="molecule type" value="Genomic_DNA"/>
</dbReference>
<dbReference type="GO" id="GO:0004540">
    <property type="term" value="F:RNA nuclease activity"/>
    <property type="evidence" value="ECO:0007669"/>
    <property type="project" value="InterPro"/>
</dbReference>
<proteinExistence type="inferred from homology"/>
<keyword evidence="5" id="KW-0460">Magnesium</keyword>
<organism evidence="7 8">
    <name type="scientific">candidate division TA06 bacterium</name>
    <dbReference type="NCBI Taxonomy" id="2250710"/>
    <lineage>
        <taxon>Bacteria</taxon>
        <taxon>Bacteria division TA06</taxon>
    </lineage>
</organism>
<feature type="binding site" evidence="5">
    <location>
        <position position="97"/>
    </location>
    <ligand>
        <name>Mg(2+)</name>
        <dbReference type="ChEBI" id="CHEBI:18420"/>
    </ligand>
</feature>
<evidence type="ECO:0000313" key="8">
    <source>
        <dbReference type="Proteomes" id="UP000736328"/>
    </source>
</evidence>
<dbReference type="Proteomes" id="UP000736328">
    <property type="component" value="Unassembled WGS sequence"/>
</dbReference>
<evidence type="ECO:0000256" key="1">
    <source>
        <dbReference type="ARBA" id="ARBA00022649"/>
    </source>
</evidence>
<dbReference type="InterPro" id="IPR029060">
    <property type="entry name" value="PIN-like_dom_sf"/>
</dbReference>
<keyword evidence="5" id="KW-0800">Toxin</keyword>
<evidence type="ECO:0000256" key="5">
    <source>
        <dbReference type="HAMAP-Rule" id="MF_00265"/>
    </source>
</evidence>
<dbReference type="HAMAP" id="MF_00265">
    <property type="entry name" value="VapC_Nob1"/>
    <property type="match status" value="1"/>
</dbReference>
<dbReference type="SUPFAM" id="SSF88723">
    <property type="entry name" value="PIN domain-like"/>
    <property type="match status" value="1"/>
</dbReference>
<dbReference type="EC" id="3.1.-.-" evidence="5"/>
<comment type="caution">
    <text evidence="7">The sequence shown here is derived from an EMBL/GenBank/DDBJ whole genome shotgun (WGS) entry which is preliminary data.</text>
</comment>
<dbReference type="GO" id="GO:0016787">
    <property type="term" value="F:hydrolase activity"/>
    <property type="evidence" value="ECO:0007669"/>
    <property type="project" value="UniProtKB-KW"/>
</dbReference>
<evidence type="ECO:0000256" key="4">
    <source>
        <dbReference type="ARBA" id="ARBA00022801"/>
    </source>
</evidence>
<name>A0A933I738_UNCT6</name>
<evidence type="ECO:0000259" key="6">
    <source>
        <dbReference type="Pfam" id="PF01850"/>
    </source>
</evidence>
<dbReference type="CDD" id="cd18689">
    <property type="entry name" value="PIN_VapC-like"/>
    <property type="match status" value="1"/>
</dbReference>
<feature type="binding site" evidence="5">
    <location>
        <position position="4"/>
    </location>
    <ligand>
        <name>Mg(2+)</name>
        <dbReference type="ChEBI" id="CHEBI:18420"/>
    </ligand>
</feature>
<keyword evidence="3 5" id="KW-0479">Metal-binding</keyword>
<protein>
    <recommendedName>
        <fullName evidence="5">Ribonuclease VapC</fullName>
        <shortName evidence="5">RNase VapC</shortName>
        <ecNumber evidence="5">3.1.-.-</ecNumber>
    </recommendedName>
    <alternativeName>
        <fullName evidence="5">Toxin VapC</fullName>
    </alternativeName>
</protein>